<keyword evidence="2" id="KW-1185">Reference proteome</keyword>
<evidence type="ECO:0000313" key="2">
    <source>
        <dbReference type="Proteomes" id="UP001222027"/>
    </source>
</evidence>
<dbReference type="EMBL" id="JAQQAF010000005">
    <property type="protein sequence ID" value="KAJ8485822.1"/>
    <property type="molecule type" value="Genomic_DNA"/>
</dbReference>
<evidence type="ECO:0008006" key="3">
    <source>
        <dbReference type="Google" id="ProtNLM"/>
    </source>
</evidence>
<protein>
    <recommendedName>
        <fullName evidence="3">Senescence domain-containing protein</fullName>
    </recommendedName>
</protein>
<dbReference type="PANTHER" id="PTHR36011">
    <property type="entry name" value="BAT2 DOMAIN PROTEIN"/>
    <property type="match status" value="1"/>
</dbReference>
<comment type="caution">
    <text evidence="1">The sequence shown here is derived from an EMBL/GenBank/DDBJ whole genome shotgun (WGS) entry which is preliminary data.</text>
</comment>
<evidence type="ECO:0000313" key="1">
    <source>
        <dbReference type="EMBL" id="KAJ8485822.1"/>
    </source>
</evidence>
<sequence length="243" mass="26319">MDKAASVQGRCRERGLVRTAWPGGRPSGSMARSTSALGVELPEKAARPLSRSFASSAVHVSTRHLQKFEVVKNATKGITDLEIADSDSETTEEGLDVLDNSVETFASGARSALGSAWKEGSSLVSKLELSAVSLADSIQQGNLPGKVTSFAPSIIETGKTFTTKGMEVLEWVGKETMDLLIAETGLQFEKSHNEVHQEDDEEQLEEVTLAGAFIFIDVLICLRNWKHCQAIMLCCLTGEKQNF</sequence>
<accession>A0AAV8QTZ4</accession>
<dbReference type="PANTHER" id="PTHR36011:SF1">
    <property type="entry name" value="BAT2 DOMAIN PROTEIN"/>
    <property type="match status" value="1"/>
</dbReference>
<reference evidence="1 2" key="1">
    <citation type="submission" date="2022-12" db="EMBL/GenBank/DDBJ databases">
        <title>Chromosome-scale assembly of the Ensete ventricosum genome.</title>
        <authorList>
            <person name="Dussert Y."/>
            <person name="Stocks J."/>
            <person name="Wendawek A."/>
            <person name="Woldeyes F."/>
            <person name="Nichols R.A."/>
            <person name="Borrell J.S."/>
        </authorList>
    </citation>
    <scope>NUCLEOTIDE SEQUENCE [LARGE SCALE GENOMIC DNA]</scope>
    <source>
        <strain evidence="2">cv. Maze</strain>
        <tissue evidence="1">Seeds</tissue>
    </source>
</reference>
<proteinExistence type="predicted"/>
<dbReference type="Proteomes" id="UP001222027">
    <property type="component" value="Unassembled WGS sequence"/>
</dbReference>
<dbReference type="AlphaFoldDB" id="A0AAV8QTZ4"/>
<organism evidence="1 2">
    <name type="scientific">Ensete ventricosum</name>
    <name type="common">Abyssinian banana</name>
    <name type="synonym">Musa ensete</name>
    <dbReference type="NCBI Taxonomy" id="4639"/>
    <lineage>
        <taxon>Eukaryota</taxon>
        <taxon>Viridiplantae</taxon>
        <taxon>Streptophyta</taxon>
        <taxon>Embryophyta</taxon>
        <taxon>Tracheophyta</taxon>
        <taxon>Spermatophyta</taxon>
        <taxon>Magnoliopsida</taxon>
        <taxon>Liliopsida</taxon>
        <taxon>Zingiberales</taxon>
        <taxon>Musaceae</taxon>
        <taxon>Ensete</taxon>
    </lineage>
</organism>
<name>A0AAV8QTZ4_ENSVE</name>
<gene>
    <name evidence="1" type="ORF">OPV22_018307</name>
</gene>